<accession>M1DI59</accession>
<dbReference type="InParanoid" id="M1DI59"/>
<proteinExistence type="predicted"/>
<dbReference type="EnsemblPlants" id="PGSC0003DMT400089436">
    <property type="protein sequence ID" value="PGSC0003DMT400089436"/>
    <property type="gene ID" value="PGSC0003DMG400039007"/>
</dbReference>
<reference evidence="1" key="2">
    <citation type="submission" date="2015-06" db="UniProtKB">
        <authorList>
            <consortium name="EnsemblPlants"/>
        </authorList>
    </citation>
    <scope>IDENTIFICATION</scope>
    <source>
        <strain evidence="1">DM1-3 516 R44</strain>
    </source>
</reference>
<dbReference type="PaxDb" id="4113-PGSC0003DMT400089436"/>
<dbReference type="HOGENOM" id="CLU_029307_3_2_1"/>
<protein>
    <submittedName>
        <fullName evidence="1">Uncharacterized protein</fullName>
    </submittedName>
</protein>
<reference evidence="2" key="1">
    <citation type="journal article" date="2011" name="Nature">
        <title>Genome sequence and analysis of the tuber crop potato.</title>
        <authorList>
            <consortium name="The Potato Genome Sequencing Consortium"/>
        </authorList>
    </citation>
    <scope>NUCLEOTIDE SEQUENCE [LARGE SCALE GENOMIC DNA]</scope>
    <source>
        <strain evidence="2">cv. DM1-3 516 R44</strain>
    </source>
</reference>
<sequence length="204" mass="23220">MSISGSNGDPVDHPPLRFMIFRDNILNFRQFEGLDPENRGLAAQLSSSGLIRQPYAIAAQLLDHKTMTHKETKKDQNLATLLTHIDLLAKKIMELEVPYKKKDRYIPPHERRNPKEYEGGQVEETLSLILHKVKEHDRVLKKIKENVSLLNQMTVSHSISIQLLVTQMGHSLLNQMTASHSISIQLLVTQMGHVLSRLHPSNEV</sequence>
<keyword evidence="2" id="KW-1185">Reference proteome</keyword>
<dbReference type="Gramene" id="PGSC0003DMT400089436">
    <property type="protein sequence ID" value="PGSC0003DMT400089436"/>
    <property type="gene ID" value="PGSC0003DMG400039007"/>
</dbReference>
<evidence type="ECO:0000313" key="2">
    <source>
        <dbReference type="Proteomes" id="UP000011115"/>
    </source>
</evidence>
<organism evidence="1 2">
    <name type="scientific">Solanum tuberosum</name>
    <name type="common">Potato</name>
    <dbReference type="NCBI Taxonomy" id="4113"/>
    <lineage>
        <taxon>Eukaryota</taxon>
        <taxon>Viridiplantae</taxon>
        <taxon>Streptophyta</taxon>
        <taxon>Embryophyta</taxon>
        <taxon>Tracheophyta</taxon>
        <taxon>Spermatophyta</taxon>
        <taxon>Magnoliopsida</taxon>
        <taxon>eudicotyledons</taxon>
        <taxon>Gunneridae</taxon>
        <taxon>Pentapetalae</taxon>
        <taxon>asterids</taxon>
        <taxon>lamiids</taxon>
        <taxon>Solanales</taxon>
        <taxon>Solanaceae</taxon>
        <taxon>Solanoideae</taxon>
        <taxon>Solaneae</taxon>
        <taxon>Solanum</taxon>
    </lineage>
</organism>
<dbReference type="Proteomes" id="UP000011115">
    <property type="component" value="Unassembled WGS sequence"/>
</dbReference>
<dbReference type="AlphaFoldDB" id="M1DI59"/>
<evidence type="ECO:0000313" key="1">
    <source>
        <dbReference type="EnsemblPlants" id="PGSC0003DMT400089436"/>
    </source>
</evidence>
<name>M1DI59_SOLTU</name>